<dbReference type="InterPro" id="IPR021762">
    <property type="entry name" value="DUF3325"/>
</dbReference>
<comment type="caution">
    <text evidence="2">The sequence shown here is derived from an EMBL/GenBank/DDBJ whole genome shotgun (WGS) entry which is preliminary data.</text>
</comment>
<evidence type="ECO:0000313" key="3">
    <source>
        <dbReference type="Proteomes" id="UP000235897"/>
    </source>
</evidence>
<dbReference type="Pfam" id="PF11804">
    <property type="entry name" value="DUF3325"/>
    <property type="match status" value="1"/>
</dbReference>
<dbReference type="RefSeq" id="WP_102847725.1">
    <property type="nucleotide sequence ID" value="NZ_JAMOIG010000042.1"/>
</dbReference>
<proteinExistence type="predicted"/>
<dbReference type="AlphaFoldDB" id="A0A2N8SKN7"/>
<keyword evidence="1" id="KW-0812">Transmembrane</keyword>
<keyword evidence="1" id="KW-0472">Membrane</keyword>
<reference evidence="2 3" key="1">
    <citation type="submission" date="2018-01" db="EMBL/GenBank/DDBJ databases">
        <title>Denitrification phenotypes of diverse strains of Pseudomonas stutzeri.</title>
        <authorList>
            <person name="Milligan D.A."/>
            <person name="Bergaust L."/>
            <person name="Bakken L.R."/>
            <person name="Frostegard A."/>
        </authorList>
    </citation>
    <scope>NUCLEOTIDE SEQUENCE [LARGE SCALE GENOMIC DNA]</scope>
    <source>
        <strain evidence="2 3">28a3</strain>
    </source>
</reference>
<evidence type="ECO:0000256" key="1">
    <source>
        <dbReference type="SAM" id="Phobius"/>
    </source>
</evidence>
<gene>
    <name evidence="2" type="ORF">CXL00_22770</name>
</gene>
<dbReference type="OrthoDB" id="6026926at2"/>
<keyword evidence="1" id="KW-1133">Transmembrane helix</keyword>
<name>A0A2N8SKN7_STUST</name>
<feature type="transmembrane region" description="Helical" evidence="1">
    <location>
        <begin position="69"/>
        <end position="87"/>
    </location>
</feature>
<dbReference type="EMBL" id="POUW01000014">
    <property type="protein sequence ID" value="PNG03056.1"/>
    <property type="molecule type" value="Genomic_DNA"/>
</dbReference>
<accession>A0A2N8SKN7</accession>
<sequence>MNGSALFASLVLAYAGMLGFCLGKERHWKQLVNPQVPTGLRRVCVPAGTALLGLAVYSSCQVWPGGMAVVGWLGLISLAGFALLMLLPYAPRLAVSLPVMGGAAWAISAML</sequence>
<protein>
    <submittedName>
        <fullName evidence="2">DUF3325 domain-containing protein</fullName>
    </submittedName>
</protein>
<dbReference type="Proteomes" id="UP000235897">
    <property type="component" value="Unassembled WGS sequence"/>
</dbReference>
<organism evidence="2 3">
    <name type="scientific">Stutzerimonas stutzeri</name>
    <name type="common">Pseudomonas stutzeri</name>
    <dbReference type="NCBI Taxonomy" id="316"/>
    <lineage>
        <taxon>Bacteria</taxon>
        <taxon>Pseudomonadati</taxon>
        <taxon>Pseudomonadota</taxon>
        <taxon>Gammaproteobacteria</taxon>
        <taxon>Pseudomonadales</taxon>
        <taxon>Pseudomonadaceae</taxon>
        <taxon>Stutzerimonas</taxon>
    </lineage>
</organism>
<evidence type="ECO:0000313" key="2">
    <source>
        <dbReference type="EMBL" id="PNG03056.1"/>
    </source>
</evidence>
<feature type="transmembrane region" description="Helical" evidence="1">
    <location>
        <begin position="39"/>
        <end position="57"/>
    </location>
</feature>